<keyword evidence="2" id="KW-0472">Membrane</keyword>
<evidence type="ECO:0000313" key="5">
    <source>
        <dbReference type="EMBL" id="MFD1128905.1"/>
    </source>
</evidence>
<feature type="transmembrane region" description="Helical" evidence="2">
    <location>
        <begin position="28"/>
        <end position="47"/>
    </location>
</feature>
<feature type="domain" description="LiaF transmembrane" evidence="4">
    <location>
        <begin position="7"/>
        <end position="106"/>
    </location>
</feature>
<evidence type="ECO:0000256" key="1">
    <source>
        <dbReference type="SAM" id="MobiDB-lite"/>
    </source>
</evidence>
<proteinExistence type="predicted"/>
<feature type="transmembrane region" description="Helical" evidence="2">
    <location>
        <begin position="83"/>
        <end position="101"/>
    </location>
</feature>
<name>A0ABW3PTJ4_9BACL</name>
<dbReference type="Pfam" id="PF22570">
    <property type="entry name" value="LiaF-TM"/>
    <property type="match status" value="1"/>
</dbReference>
<dbReference type="NCBIfam" id="NF040535">
    <property type="entry name" value="LiaF_C_term"/>
    <property type="match status" value="1"/>
</dbReference>
<dbReference type="InterPro" id="IPR054331">
    <property type="entry name" value="LiaF_TM"/>
</dbReference>
<accession>A0ABW3PTJ4</accession>
<dbReference type="Proteomes" id="UP001597169">
    <property type="component" value="Unassembled WGS sequence"/>
</dbReference>
<comment type="caution">
    <text evidence="5">The sequence shown here is derived from an EMBL/GenBank/DDBJ whole genome shotgun (WGS) entry which is preliminary data.</text>
</comment>
<dbReference type="RefSeq" id="WP_251581854.1">
    <property type="nucleotide sequence ID" value="NZ_JBHTKX010000001.1"/>
</dbReference>
<evidence type="ECO:0000313" key="6">
    <source>
        <dbReference type="Proteomes" id="UP001597169"/>
    </source>
</evidence>
<evidence type="ECO:0000259" key="3">
    <source>
        <dbReference type="Pfam" id="PF09922"/>
    </source>
</evidence>
<keyword evidence="2" id="KW-1133">Transmembrane helix</keyword>
<reference evidence="6" key="1">
    <citation type="journal article" date="2019" name="Int. J. Syst. Evol. Microbiol.">
        <title>The Global Catalogue of Microorganisms (GCM) 10K type strain sequencing project: providing services to taxonomists for standard genome sequencing and annotation.</title>
        <authorList>
            <consortium name="The Broad Institute Genomics Platform"/>
            <consortium name="The Broad Institute Genome Sequencing Center for Infectious Disease"/>
            <person name="Wu L."/>
            <person name="Ma J."/>
        </authorList>
    </citation>
    <scope>NUCLEOTIDE SEQUENCE [LARGE SCALE GENOMIC DNA]</scope>
    <source>
        <strain evidence="6">CCUG 53519</strain>
    </source>
</reference>
<dbReference type="EMBL" id="JBHTKX010000001">
    <property type="protein sequence ID" value="MFD1128905.1"/>
    <property type="molecule type" value="Genomic_DNA"/>
</dbReference>
<feature type="transmembrane region" description="Helical" evidence="2">
    <location>
        <begin position="59"/>
        <end position="77"/>
    </location>
</feature>
<evidence type="ECO:0000259" key="4">
    <source>
        <dbReference type="Pfam" id="PF22570"/>
    </source>
</evidence>
<protein>
    <submittedName>
        <fullName evidence="5">Cell wall-active antibiotics response protein LiaF</fullName>
    </submittedName>
</protein>
<feature type="region of interest" description="Disordered" evidence="1">
    <location>
        <begin position="171"/>
        <end position="190"/>
    </location>
</feature>
<dbReference type="InterPro" id="IPR024425">
    <property type="entry name" value="LiaF-like_C"/>
</dbReference>
<dbReference type="Pfam" id="PF09922">
    <property type="entry name" value="LiaF-like_C"/>
    <property type="match status" value="1"/>
</dbReference>
<gene>
    <name evidence="5" type="primary">liaF</name>
    <name evidence="5" type="ORF">ACFQ3J_12050</name>
</gene>
<dbReference type="InterPro" id="IPR047793">
    <property type="entry name" value="LiaF_C"/>
</dbReference>
<feature type="region of interest" description="Disordered" evidence="1">
    <location>
        <begin position="108"/>
        <end position="135"/>
    </location>
</feature>
<feature type="domain" description="Cell wall-active antibiotics response LiaF-like C-terminal" evidence="3">
    <location>
        <begin position="222"/>
        <end position="336"/>
    </location>
</feature>
<feature type="transmembrane region" description="Helical" evidence="2">
    <location>
        <begin position="5"/>
        <end position="22"/>
    </location>
</feature>
<organism evidence="5 6">
    <name type="scientific">Paenibacillus provencensis</name>
    <dbReference type="NCBI Taxonomy" id="441151"/>
    <lineage>
        <taxon>Bacteria</taxon>
        <taxon>Bacillati</taxon>
        <taxon>Bacillota</taxon>
        <taxon>Bacilli</taxon>
        <taxon>Bacillales</taxon>
        <taxon>Paenibacillaceae</taxon>
        <taxon>Paenibacillus</taxon>
    </lineage>
</organism>
<sequence length="340" mass="38530">MFNRIVGAALLIGVGIIVFLRLRDTGDINLGYIISTFWPVILLYLGFNNLKERNNVGGLVLLTLGIYFMGKNLGFVSLSFGDLFRYAIPAALVGGGLYVLLSPRRRDRKKHKEHSESHHSAPFPNHIPVEPEPPMYSDLDQQFEQKFGKTYDHDDSSEGKKSSGEEDYHFEHNQKHQHKNKHHKNNHHKKKHEYNYSYEWDNSEKNTGYTYNDGSKLNKSTFIGEIKLGDEYYELKPTNISQFIGDTVIDLTKAQIPYGETRINISAFIGDIKVFTPRDMDLGIIVNSNSFIGDMTVLSETKSGFMGNVSAQTPNYKEAEKKVRIVVSVFIGDVKVNSVG</sequence>
<evidence type="ECO:0000256" key="2">
    <source>
        <dbReference type="SAM" id="Phobius"/>
    </source>
</evidence>
<keyword evidence="6" id="KW-1185">Reference proteome</keyword>
<feature type="compositionally biased region" description="Basic residues" evidence="1">
    <location>
        <begin position="175"/>
        <end position="190"/>
    </location>
</feature>
<keyword evidence="2" id="KW-0812">Transmembrane</keyword>